<dbReference type="RefSeq" id="WP_171219391.1">
    <property type="nucleotide sequence ID" value="NZ_JABEPP010000004.1"/>
</dbReference>
<proteinExistence type="predicted"/>
<keyword evidence="2" id="KW-1185">Reference proteome</keyword>
<evidence type="ECO:0000313" key="2">
    <source>
        <dbReference type="Proteomes" id="UP000564885"/>
    </source>
</evidence>
<evidence type="ECO:0008006" key="3">
    <source>
        <dbReference type="Google" id="ProtNLM"/>
    </source>
</evidence>
<dbReference type="EMBL" id="JABEPP010000004">
    <property type="protein sequence ID" value="NNM73955.1"/>
    <property type="molecule type" value="Genomic_DNA"/>
</dbReference>
<name>A0A849ICI3_9HYPH</name>
<sequence length="135" mass="14360">MSAEESFNVADSVLKDVGLVRETTGDAASQLPVTEDERVQLGREANGAPLASYGEAAGRFAPRIRRPGLPIEDRQALALLSNSRLVSNLNQLARLAHIGALPVSDEIGAEFHEAAGDIRTIRDCLLRALGLSTSL</sequence>
<dbReference type="AlphaFoldDB" id="A0A849ICI3"/>
<reference evidence="1 2" key="1">
    <citation type="submission" date="2020-04" db="EMBL/GenBank/DDBJ databases">
        <title>Enterovirga sp. isolate from soil.</title>
        <authorList>
            <person name="Chea S."/>
            <person name="Kim D.-U."/>
        </authorList>
    </citation>
    <scope>NUCLEOTIDE SEQUENCE [LARGE SCALE GENOMIC DNA]</scope>
    <source>
        <strain evidence="1 2">DB1703</strain>
    </source>
</reference>
<dbReference type="Proteomes" id="UP000564885">
    <property type="component" value="Unassembled WGS sequence"/>
</dbReference>
<gene>
    <name evidence="1" type="ORF">HJG44_16350</name>
</gene>
<organism evidence="1 2">
    <name type="scientific">Enterovirga aerilata</name>
    <dbReference type="NCBI Taxonomy" id="2730920"/>
    <lineage>
        <taxon>Bacteria</taxon>
        <taxon>Pseudomonadati</taxon>
        <taxon>Pseudomonadota</taxon>
        <taxon>Alphaproteobacteria</taxon>
        <taxon>Hyphomicrobiales</taxon>
        <taxon>Methylobacteriaceae</taxon>
        <taxon>Enterovirga</taxon>
    </lineage>
</organism>
<evidence type="ECO:0000313" key="1">
    <source>
        <dbReference type="EMBL" id="NNM73955.1"/>
    </source>
</evidence>
<comment type="caution">
    <text evidence="1">The sequence shown here is derived from an EMBL/GenBank/DDBJ whole genome shotgun (WGS) entry which is preliminary data.</text>
</comment>
<accession>A0A849ICI3</accession>
<protein>
    <recommendedName>
        <fullName evidence="3">MobC family plasmid mobilization relaxosome protein</fullName>
    </recommendedName>
</protein>